<reference evidence="2" key="1">
    <citation type="submission" date="2016-12" db="EMBL/GenBank/DDBJ databases">
        <title>The genomes of Aspergillus section Nigri reveals drivers in fungal speciation.</title>
        <authorList>
            <consortium name="DOE Joint Genome Institute"/>
            <person name="Vesth T.C."/>
            <person name="Nybo J."/>
            <person name="Theobald S."/>
            <person name="Brandl J."/>
            <person name="Frisvad J.C."/>
            <person name="Nielsen K.F."/>
            <person name="Lyhne E.K."/>
            <person name="Kogle M.E."/>
            <person name="Kuo A."/>
            <person name="Riley R."/>
            <person name="Clum A."/>
            <person name="Nolan M."/>
            <person name="Lipzen A."/>
            <person name="Salamov A."/>
            <person name="Henrissat B."/>
            <person name="Wiebenga A."/>
            <person name="De Vries R.P."/>
            <person name="Grigoriev I.V."/>
            <person name="Mortensen U.H."/>
            <person name="Andersen M.R."/>
            <person name="Baker S.E."/>
        </authorList>
    </citation>
    <scope>NUCLEOTIDE SEQUENCE [LARGE SCALE GENOMIC DNA]</scope>
    <source>
        <strain evidence="2">CBS 115656</strain>
    </source>
</reference>
<dbReference type="GeneID" id="37122451"/>
<evidence type="ECO:0000313" key="2">
    <source>
        <dbReference type="EMBL" id="PYH28215.1"/>
    </source>
</evidence>
<evidence type="ECO:0000256" key="1">
    <source>
        <dbReference type="SAM" id="Phobius"/>
    </source>
</evidence>
<dbReference type="EMBL" id="KZ821532">
    <property type="protein sequence ID" value="PYH28215.1"/>
    <property type="molecule type" value="Genomic_DNA"/>
</dbReference>
<accession>A0A318Y1H7</accession>
<keyword evidence="3" id="KW-1185">Reference proteome</keyword>
<dbReference type="AlphaFoldDB" id="A0A318Y1H7"/>
<dbReference type="RefSeq" id="XP_025473693.1">
    <property type="nucleotide sequence ID" value="XM_025619995.1"/>
</dbReference>
<keyword evidence="1" id="KW-0472">Membrane</keyword>
<feature type="transmembrane region" description="Helical" evidence="1">
    <location>
        <begin position="7"/>
        <end position="28"/>
    </location>
</feature>
<keyword evidence="1" id="KW-1133">Transmembrane helix</keyword>
<protein>
    <submittedName>
        <fullName evidence="2">Uncharacterized protein</fullName>
    </submittedName>
</protein>
<sequence length="633" mass="72440">MLDASDSIALIALVVSLVALIATSLQLLQQYFSTAQGYNRCSRRFIGEWCRFRHRRYLWREFRFEVTFVRPYIYLGSVHDTAPERAVPSTTLRSPLHLITSVRSDELWRANYMGKSFLVAQLGNDLVDSQTHASWTLFLKHVRIYSQHATKRLVSPSDKSMLKPTFSRLGVDARDLEHGAETVSQPPYPKENPGYGICIRFEPCTWDDLPGNAGKLTGVILLRDLAVLSRLLGLNWSDGPFLQTNRPQSAAISSDNLHNYHTGLHAAGNRLMMAEKSAPLLHYQQWEAMSPHLQRPRKDTFIIHQATLAMFYGHIIPDPLLLPEVTSPLAIDGECAWDTLSQRMWLQNQSDTRVRSSLVNCLPGLCSLRLSKQDLFAVRVPKPHHYILGPFVRPKIARIFRRGLETLLNQDQSCILTGIAEAIDELEQFSVRESASGSRDVNCWTACQGEDPMWAQLEETEADIFFRRVHHWFDRVQSELAQLVQRSDESLGVYTAFYWDLLCSWLEFVVGFKNGDDLNASTAHGPFAQWRNIFKALFEHFDIIEEGVRRRGKRRAVMVANGVVSQDFGSHFDVVNPCKDVIGYKNIISSEIRDACLAMVFRAMCWHRCHYMNSNDEPFRPEFYDNVQQVDIE</sequence>
<proteinExistence type="predicted"/>
<gene>
    <name evidence="2" type="ORF">BO87DRAFT_322766</name>
</gene>
<evidence type="ECO:0000313" key="3">
    <source>
        <dbReference type="Proteomes" id="UP000247647"/>
    </source>
</evidence>
<dbReference type="OrthoDB" id="4488819at2759"/>
<organism evidence="2 3">
    <name type="scientific">Aspergillus neoniger (strain CBS 115656)</name>
    <dbReference type="NCBI Taxonomy" id="1448310"/>
    <lineage>
        <taxon>Eukaryota</taxon>
        <taxon>Fungi</taxon>
        <taxon>Dikarya</taxon>
        <taxon>Ascomycota</taxon>
        <taxon>Pezizomycotina</taxon>
        <taxon>Eurotiomycetes</taxon>
        <taxon>Eurotiomycetidae</taxon>
        <taxon>Eurotiales</taxon>
        <taxon>Aspergillaceae</taxon>
        <taxon>Aspergillus</taxon>
        <taxon>Aspergillus subgen. Circumdati</taxon>
    </lineage>
</organism>
<keyword evidence="1" id="KW-0812">Transmembrane</keyword>
<name>A0A318Y1H7_ASPNB</name>
<dbReference type="Proteomes" id="UP000247647">
    <property type="component" value="Unassembled WGS sequence"/>
</dbReference>